<proteinExistence type="predicted"/>
<organism evidence="1 2">
    <name type="scientific">Operophtera brumata</name>
    <name type="common">Winter moth</name>
    <name type="synonym">Phalaena brumata</name>
    <dbReference type="NCBI Taxonomy" id="104452"/>
    <lineage>
        <taxon>Eukaryota</taxon>
        <taxon>Metazoa</taxon>
        <taxon>Ecdysozoa</taxon>
        <taxon>Arthropoda</taxon>
        <taxon>Hexapoda</taxon>
        <taxon>Insecta</taxon>
        <taxon>Pterygota</taxon>
        <taxon>Neoptera</taxon>
        <taxon>Endopterygota</taxon>
        <taxon>Lepidoptera</taxon>
        <taxon>Glossata</taxon>
        <taxon>Ditrysia</taxon>
        <taxon>Geometroidea</taxon>
        <taxon>Geometridae</taxon>
        <taxon>Larentiinae</taxon>
        <taxon>Operophtera</taxon>
    </lineage>
</organism>
<accession>A0A0L7KVQ5</accession>
<dbReference type="AlphaFoldDB" id="A0A0L7KVQ5"/>
<evidence type="ECO:0000313" key="1">
    <source>
        <dbReference type="EMBL" id="KOB67195.1"/>
    </source>
</evidence>
<comment type="caution">
    <text evidence="1">The sequence shown here is derived from an EMBL/GenBank/DDBJ whole genome shotgun (WGS) entry which is preliminary data.</text>
</comment>
<sequence>MMLRLWLRGQRFYIQGTRYLIQKRIFMGTMYSRSGRSQEVNVALISDCLSSIINSNGALIDRATFYVVKNGTRNLLGKETAIRLGLGVIMQLMAMLVHAVAVRVEFADVDLETKDRDTEIKEKGKENADRKRHPAESTIGVGEEVYVKKVNNVNKLSSQFYDHAVAVRVEFADVDLETKDRDTEIKEKGKENADRKRHPAESTIGVGEEVYVKKVNKVNKLSSQFYDVPHTVVTKIGNDVEIENDDTGQRLRRYIVHLKRVDVMYNKFWRTQRVAEWERARGLAWAAAHSAIRRWRVCTCWLYKTGFYWYLTQEAWYK</sequence>
<dbReference type="EMBL" id="JTDY01005254">
    <property type="protein sequence ID" value="KOB67195.1"/>
    <property type="molecule type" value="Genomic_DNA"/>
</dbReference>
<protein>
    <submittedName>
        <fullName evidence="1">Uncharacterized protein</fullName>
    </submittedName>
</protein>
<gene>
    <name evidence="1" type="ORF">OBRU01_20155</name>
</gene>
<name>A0A0L7KVQ5_OPEBR</name>
<evidence type="ECO:0000313" key="2">
    <source>
        <dbReference type="Proteomes" id="UP000037510"/>
    </source>
</evidence>
<keyword evidence="2" id="KW-1185">Reference proteome</keyword>
<reference evidence="1 2" key="1">
    <citation type="journal article" date="2015" name="Genome Biol. Evol.">
        <title>The genome of winter moth (Operophtera brumata) provides a genomic perspective on sexual dimorphism and phenology.</title>
        <authorList>
            <person name="Derks M.F."/>
            <person name="Smit S."/>
            <person name="Salis L."/>
            <person name="Schijlen E."/>
            <person name="Bossers A."/>
            <person name="Mateman C."/>
            <person name="Pijl A.S."/>
            <person name="de Ridder D."/>
            <person name="Groenen M.A."/>
            <person name="Visser M.E."/>
            <person name="Megens H.J."/>
        </authorList>
    </citation>
    <scope>NUCLEOTIDE SEQUENCE [LARGE SCALE GENOMIC DNA]</scope>
    <source>
        <strain evidence="1">WM2013NL</strain>
        <tissue evidence="1">Head and thorax</tissue>
    </source>
</reference>
<dbReference type="Proteomes" id="UP000037510">
    <property type="component" value="Unassembled WGS sequence"/>
</dbReference>